<evidence type="ECO:0000313" key="3">
    <source>
        <dbReference type="Proteomes" id="UP000234632"/>
    </source>
</evidence>
<protein>
    <submittedName>
        <fullName evidence="2">Uncharacterized protein</fullName>
    </submittedName>
</protein>
<accession>A0A2N4SZT0</accession>
<dbReference type="AlphaFoldDB" id="A0A2N4SZT0"/>
<organism evidence="2 3">
    <name type="scientific">Kocuria flava</name>
    <dbReference type="NCBI Taxonomy" id="446860"/>
    <lineage>
        <taxon>Bacteria</taxon>
        <taxon>Bacillati</taxon>
        <taxon>Actinomycetota</taxon>
        <taxon>Actinomycetes</taxon>
        <taxon>Micrococcales</taxon>
        <taxon>Micrococcaceae</taxon>
        <taxon>Kocuria</taxon>
    </lineage>
</organism>
<sequence length="183" mass="19503">MHAHHGGVRVRQRPVVVEGPRPVDAVHPVDVLLRADPAGLLPVHPHPDLRAVAGDLRAQQLPAVDPAGRAAVDAVREDVERGVGADLLRPGEQLPGAPLDEALQPGPHGVLRLAVHERPVHERGQSGHEHHDHEQPAPEGPVQCTGLRGGEGLLGLPVLRHRTPVRSASAPHRARRPAGPVTW</sequence>
<dbReference type="Proteomes" id="UP000234632">
    <property type="component" value="Unassembled WGS sequence"/>
</dbReference>
<evidence type="ECO:0000313" key="2">
    <source>
        <dbReference type="EMBL" id="PLC11484.1"/>
    </source>
</evidence>
<evidence type="ECO:0000256" key="1">
    <source>
        <dbReference type="SAM" id="MobiDB-lite"/>
    </source>
</evidence>
<name>A0A2N4SZT0_9MICC</name>
<dbReference type="EMBL" id="LOMZ01000001">
    <property type="protein sequence ID" value="PLC11484.1"/>
    <property type="molecule type" value="Genomic_DNA"/>
</dbReference>
<reference evidence="2 3" key="1">
    <citation type="submission" date="2015-12" db="EMBL/GenBank/DDBJ databases">
        <authorList>
            <person name="Shamseldin A."/>
            <person name="Moawad H."/>
            <person name="Abd El-Rahim W.M."/>
            <person name="Sadowsky M.J."/>
        </authorList>
    </citation>
    <scope>NUCLEOTIDE SEQUENCE [LARGE SCALE GENOMIC DNA]</scope>
    <source>
        <strain evidence="2 3">S43</strain>
    </source>
</reference>
<feature type="region of interest" description="Disordered" evidence="1">
    <location>
        <begin position="162"/>
        <end position="183"/>
    </location>
</feature>
<feature type="region of interest" description="Disordered" evidence="1">
    <location>
        <begin position="121"/>
        <end position="149"/>
    </location>
</feature>
<proteinExistence type="predicted"/>
<comment type="caution">
    <text evidence="2">The sequence shown here is derived from an EMBL/GenBank/DDBJ whole genome shotgun (WGS) entry which is preliminary data.</text>
</comment>
<feature type="compositionally biased region" description="Low complexity" evidence="1">
    <location>
        <begin position="165"/>
        <end position="183"/>
    </location>
</feature>
<gene>
    <name evidence="2" type="ORF">AUQ48_03500</name>
</gene>
<feature type="compositionally biased region" description="Basic and acidic residues" evidence="1">
    <location>
        <begin position="121"/>
        <end position="136"/>
    </location>
</feature>